<dbReference type="Proteomes" id="UP000887013">
    <property type="component" value="Unassembled WGS sequence"/>
</dbReference>
<dbReference type="EMBL" id="BMAW01110699">
    <property type="protein sequence ID" value="GFT44499.1"/>
    <property type="molecule type" value="Genomic_DNA"/>
</dbReference>
<protein>
    <submittedName>
        <fullName evidence="1">Uncharacterized protein</fullName>
    </submittedName>
</protein>
<reference evidence="1" key="1">
    <citation type="submission" date="2020-08" db="EMBL/GenBank/DDBJ databases">
        <title>Multicomponent nature underlies the extraordinary mechanical properties of spider dragline silk.</title>
        <authorList>
            <person name="Kono N."/>
            <person name="Nakamura H."/>
            <person name="Mori M."/>
            <person name="Yoshida Y."/>
            <person name="Ohtoshi R."/>
            <person name="Malay A.D."/>
            <person name="Moran D.A.P."/>
            <person name="Tomita M."/>
            <person name="Numata K."/>
            <person name="Arakawa K."/>
        </authorList>
    </citation>
    <scope>NUCLEOTIDE SEQUENCE</scope>
</reference>
<evidence type="ECO:0000313" key="2">
    <source>
        <dbReference type="Proteomes" id="UP000887013"/>
    </source>
</evidence>
<name>A0A8X6P2R4_NEPPI</name>
<evidence type="ECO:0000313" key="1">
    <source>
        <dbReference type="EMBL" id="GFT44499.1"/>
    </source>
</evidence>
<gene>
    <name evidence="1" type="ORF">NPIL_603691</name>
</gene>
<keyword evidence="2" id="KW-1185">Reference proteome</keyword>
<organism evidence="1 2">
    <name type="scientific">Nephila pilipes</name>
    <name type="common">Giant wood spider</name>
    <name type="synonym">Nephila maculata</name>
    <dbReference type="NCBI Taxonomy" id="299642"/>
    <lineage>
        <taxon>Eukaryota</taxon>
        <taxon>Metazoa</taxon>
        <taxon>Ecdysozoa</taxon>
        <taxon>Arthropoda</taxon>
        <taxon>Chelicerata</taxon>
        <taxon>Arachnida</taxon>
        <taxon>Araneae</taxon>
        <taxon>Araneomorphae</taxon>
        <taxon>Entelegynae</taxon>
        <taxon>Araneoidea</taxon>
        <taxon>Nephilidae</taxon>
        <taxon>Nephila</taxon>
    </lineage>
</organism>
<comment type="caution">
    <text evidence="1">The sequence shown here is derived from an EMBL/GenBank/DDBJ whole genome shotgun (WGS) entry which is preliminary data.</text>
</comment>
<proteinExistence type="predicted"/>
<accession>A0A8X6P2R4</accession>
<sequence>MEYRSSWLKRISPVENPVTDYDRLRQQHGMIAPHLNETGGRHSFIWIVEAIFSENINDDVENNSFNAEKILYDEIKEDLFKREWNTAESSDGL</sequence>
<dbReference type="AlphaFoldDB" id="A0A8X6P2R4"/>